<dbReference type="Gene3D" id="3.90.550.10">
    <property type="entry name" value="Spore Coat Polysaccharide Biosynthesis Protein SpsA, Chain A"/>
    <property type="match status" value="1"/>
</dbReference>
<dbReference type="SUPFAM" id="SSF53448">
    <property type="entry name" value="Nucleotide-diphospho-sugar transferases"/>
    <property type="match status" value="1"/>
</dbReference>
<keyword evidence="1" id="KW-0328">Glycosyltransferase</keyword>
<organism evidence="4 5">
    <name type="scientific">Candidatus Aphodocola excrementigallinarum</name>
    <dbReference type="NCBI Taxonomy" id="2840670"/>
    <lineage>
        <taxon>Bacteria</taxon>
        <taxon>Bacillati</taxon>
        <taxon>Bacillota</taxon>
        <taxon>Bacilli</taxon>
        <taxon>Candidatus Aphodocola</taxon>
    </lineage>
</organism>
<dbReference type="InterPro" id="IPR001173">
    <property type="entry name" value="Glyco_trans_2-like"/>
</dbReference>
<dbReference type="AlphaFoldDB" id="A0A9D1IPX8"/>
<evidence type="ECO:0000313" key="4">
    <source>
        <dbReference type="EMBL" id="HIU40566.1"/>
    </source>
</evidence>
<evidence type="ECO:0000313" key="5">
    <source>
        <dbReference type="Proteomes" id="UP000824074"/>
    </source>
</evidence>
<dbReference type="CDD" id="cd00761">
    <property type="entry name" value="Glyco_tranf_GTA_type"/>
    <property type="match status" value="1"/>
</dbReference>
<name>A0A9D1IPX8_9FIRM</name>
<dbReference type="EMBL" id="DVMT01000046">
    <property type="protein sequence ID" value="HIU40566.1"/>
    <property type="molecule type" value="Genomic_DNA"/>
</dbReference>
<evidence type="ECO:0000256" key="2">
    <source>
        <dbReference type="ARBA" id="ARBA00022679"/>
    </source>
</evidence>
<reference evidence="4" key="1">
    <citation type="submission" date="2020-10" db="EMBL/GenBank/DDBJ databases">
        <authorList>
            <person name="Gilroy R."/>
        </authorList>
    </citation>
    <scope>NUCLEOTIDE SEQUENCE</scope>
    <source>
        <strain evidence="4">CHK193-30670</strain>
    </source>
</reference>
<gene>
    <name evidence="4" type="ORF">IAB68_04635</name>
</gene>
<proteinExistence type="predicted"/>
<feature type="domain" description="Glycosyltransferase 2-like" evidence="3">
    <location>
        <begin position="5"/>
        <end position="165"/>
    </location>
</feature>
<dbReference type="Proteomes" id="UP000824074">
    <property type="component" value="Unassembled WGS sequence"/>
</dbReference>
<dbReference type="InterPro" id="IPR029044">
    <property type="entry name" value="Nucleotide-diphossugar_trans"/>
</dbReference>
<dbReference type="PANTHER" id="PTHR22916">
    <property type="entry name" value="GLYCOSYLTRANSFERASE"/>
    <property type="match status" value="1"/>
</dbReference>
<keyword evidence="2" id="KW-0808">Transferase</keyword>
<dbReference type="PANTHER" id="PTHR22916:SF51">
    <property type="entry name" value="GLYCOSYLTRANSFERASE EPSH-RELATED"/>
    <property type="match status" value="1"/>
</dbReference>
<sequence>MNKYSFIVPIYNTEKYLNKCLDSILNQTYKNFEVIIINDGSPDNSINIIKDYQARYNNIIVIDEENGGLSVARNNGIKAATGNYLIFVDSDDYVELDLLENIEKEIEDVDVLRYQVIMESDDGTKKLECKEDGFATTNGFDAFRYLGNYYFVEPAWCYAFKRSYFIDNNFYFKKGVYHEDFGLIPYVIYKARRVKSVSYLGYHYVIRKGSIMTTDDYKKTVKKAFDMLEQYKTLRLFSKNMGKKNNLDDYYLSYISNSVIVKARELKGDEKKIYIYELKKLKVFDGVLVNTKKRRLKKKLMKFNLNLYLKVVR</sequence>
<evidence type="ECO:0000259" key="3">
    <source>
        <dbReference type="Pfam" id="PF00535"/>
    </source>
</evidence>
<comment type="caution">
    <text evidence="4">The sequence shown here is derived from an EMBL/GenBank/DDBJ whole genome shotgun (WGS) entry which is preliminary data.</text>
</comment>
<dbReference type="Pfam" id="PF00535">
    <property type="entry name" value="Glycos_transf_2"/>
    <property type="match status" value="1"/>
</dbReference>
<evidence type="ECO:0000256" key="1">
    <source>
        <dbReference type="ARBA" id="ARBA00022676"/>
    </source>
</evidence>
<reference evidence="4" key="2">
    <citation type="journal article" date="2021" name="PeerJ">
        <title>Extensive microbial diversity within the chicken gut microbiome revealed by metagenomics and culture.</title>
        <authorList>
            <person name="Gilroy R."/>
            <person name="Ravi A."/>
            <person name="Getino M."/>
            <person name="Pursley I."/>
            <person name="Horton D.L."/>
            <person name="Alikhan N.F."/>
            <person name="Baker D."/>
            <person name="Gharbi K."/>
            <person name="Hall N."/>
            <person name="Watson M."/>
            <person name="Adriaenssens E.M."/>
            <person name="Foster-Nyarko E."/>
            <person name="Jarju S."/>
            <person name="Secka A."/>
            <person name="Antonio M."/>
            <person name="Oren A."/>
            <person name="Chaudhuri R.R."/>
            <person name="La Ragione R."/>
            <person name="Hildebrand F."/>
            <person name="Pallen M.J."/>
        </authorList>
    </citation>
    <scope>NUCLEOTIDE SEQUENCE</scope>
    <source>
        <strain evidence="4">CHK193-30670</strain>
    </source>
</reference>
<protein>
    <submittedName>
        <fullName evidence="4">Glycosyltransferase</fullName>
    </submittedName>
</protein>
<dbReference type="GO" id="GO:0016757">
    <property type="term" value="F:glycosyltransferase activity"/>
    <property type="evidence" value="ECO:0007669"/>
    <property type="project" value="UniProtKB-KW"/>
</dbReference>
<accession>A0A9D1IPX8</accession>